<feature type="transmembrane region" description="Helical" evidence="1">
    <location>
        <begin position="62"/>
        <end position="90"/>
    </location>
</feature>
<organism evidence="2">
    <name type="scientific">Parabacteroides goldsteinii</name>
    <dbReference type="NCBI Taxonomy" id="328812"/>
    <lineage>
        <taxon>Bacteria</taxon>
        <taxon>Pseudomonadati</taxon>
        <taxon>Bacteroidota</taxon>
        <taxon>Bacteroidia</taxon>
        <taxon>Bacteroidales</taxon>
        <taxon>Tannerellaceae</taxon>
        <taxon>Parabacteroides</taxon>
    </lineage>
</organism>
<sequence>MENQAEEGKRKVDFTKEEKTLDTIADVVLVIGIGVALLLLLFKCTYESSFGNSHGGDYNWPIIIQAITIGLSSLTAWAVLKVIVGISVNIGKIANKQDKN</sequence>
<keyword evidence="1" id="KW-1133">Transmembrane helix</keyword>
<protein>
    <submittedName>
        <fullName evidence="2">Uncharacterized protein</fullName>
    </submittedName>
</protein>
<keyword evidence="1" id="KW-0812">Transmembrane</keyword>
<comment type="caution">
    <text evidence="2">The sequence shown here is derived from an EMBL/GenBank/DDBJ whole genome shotgun (WGS) entry which is preliminary data.</text>
</comment>
<dbReference type="AlphaFoldDB" id="A0A6G1ZLM3"/>
<reference evidence="2" key="1">
    <citation type="journal article" date="2019" name="Nat. Med.">
        <title>A library of human gut bacterial isolates paired with longitudinal multiomics data enables mechanistic microbiome research.</title>
        <authorList>
            <person name="Poyet M."/>
            <person name="Groussin M."/>
            <person name="Gibbons S.M."/>
            <person name="Avila-Pacheco J."/>
            <person name="Jiang X."/>
            <person name="Kearney S.M."/>
            <person name="Perrotta A.R."/>
            <person name="Berdy B."/>
            <person name="Zhao S."/>
            <person name="Lieberman T.D."/>
            <person name="Swanson P.K."/>
            <person name="Smith M."/>
            <person name="Roesemann S."/>
            <person name="Alexander J.E."/>
            <person name="Rich S.A."/>
            <person name="Livny J."/>
            <person name="Vlamakis H."/>
            <person name="Clish C."/>
            <person name="Bullock K."/>
            <person name="Deik A."/>
            <person name="Scott J."/>
            <person name="Pierce K.A."/>
            <person name="Xavier R.J."/>
            <person name="Alm E.J."/>
        </authorList>
    </citation>
    <scope>NUCLEOTIDE SEQUENCE</scope>
    <source>
        <strain evidence="2">BIOML-A4</strain>
    </source>
</reference>
<evidence type="ECO:0000313" key="2">
    <source>
        <dbReference type="EMBL" id="MRY14668.1"/>
    </source>
</evidence>
<feature type="transmembrane region" description="Helical" evidence="1">
    <location>
        <begin position="21"/>
        <end position="42"/>
    </location>
</feature>
<name>A0A6G1ZLM3_9BACT</name>
<accession>A0A6G1ZLM3</accession>
<dbReference type="RefSeq" id="WP_010803607.1">
    <property type="nucleotide sequence ID" value="NZ_CAJSYT010000001.1"/>
</dbReference>
<proteinExistence type="predicted"/>
<keyword evidence="1" id="KW-0472">Membrane</keyword>
<evidence type="ECO:0000256" key="1">
    <source>
        <dbReference type="SAM" id="Phobius"/>
    </source>
</evidence>
<gene>
    <name evidence="2" type="ORF">GKE01_24880</name>
</gene>
<dbReference type="EMBL" id="WKLP01000060">
    <property type="protein sequence ID" value="MRY14668.1"/>
    <property type="molecule type" value="Genomic_DNA"/>
</dbReference>